<dbReference type="Proteomes" id="UP000220034">
    <property type="component" value="Unassembled WGS sequence"/>
</dbReference>
<dbReference type="InterPro" id="IPR051321">
    <property type="entry name" value="PHA/PHB_synthase"/>
</dbReference>
<evidence type="ECO:0000259" key="1">
    <source>
        <dbReference type="Pfam" id="PF00561"/>
    </source>
</evidence>
<dbReference type="InterPro" id="IPR000073">
    <property type="entry name" value="AB_hydrolase_1"/>
</dbReference>
<evidence type="ECO:0000313" key="2">
    <source>
        <dbReference type="EMBL" id="SOH94061.1"/>
    </source>
</evidence>
<dbReference type="EMBL" id="OCTN01000003">
    <property type="protein sequence ID" value="SOH94061.1"/>
    <property type="molecule type" value="Genomic_DNA"/>
</dbReference>
<dbReference type="InterPro" id="IPR029058">
    <property type="entry name" value="AB_hydrolase_fold"/>
</dbReference>
<protein>
    <submittedName>
        <fullName evidence="2">Polyhydroxyalkanoate synthase</fullName>
    </submittedName>
</protein>
<proteinExistence type="predicted"/>
<dbReference type="PANTHER" id="PTHR36837">
    <property type="entry name" value="POLY(3-HYDROXYALKANOATE) POLYMERASE SUBUNIT PHAC"/>
    <property type="match status" value="1"/>
</dbReference>
<accession>A0A2C9CR84</accession>
<dbReference type="PANTHER" id="PTHR36837:SF2">
    <property type="entry name" value="POLY(3-HYDROXYALKANOATE) POLYMERASE SUBUNIT PHAC"/>
    <property type="match status" value="1"/>
</dbReference>
<name>A0A2C9CR84_9RHOB</name>
<sequence>MRGKALLMSKSVDPICTPAPDGPPDLRANAPVPLPLHLAQAVFQPGLQLDEQMDMLDAMLRGIDRWRASPLQRDPNTSVTLWSEGSTQLRDYGNGQGKPLLVLPSLINRAYILDITAERSFLRALAANGYRPLLLDWGVPGNTEKVLSLADYADTRLRPALAITRVLGGGPVPVIGYCMGGALAVAAAARRPDDIRALVTLGTPWNCAISSPVTRMLQDSARPQLPTMRALFRSAAQTFGVVPSDIMQALFAMLDPGLARRKFARFSQMDKTSPEAALFIAVEDWLNDPVPVAPRVAEEVLVDWHVSNTLHNGQWSLLGGAVQPEHITCPTLSFCATNDLIAPPDNAEALPRAIPHARILRPETGHVGMIVGSKVAQSTLAPLHKFLQEV</sequence>
<dbReference type="Gene3D" id="3.40.50.1820">
    <property type="entry name" value="alpha/beta hydrolase"/>
    <property type="match status" value="1"/>
</dbReference>
<dbReference type="SUPFAM" id="SSF53474">
    <property type="entry name" value="alpha/beta-Hydrolases"/>
    <property type="match status" value="1"/>
</dbReference>
<dbReference type="Pfam" id="PF00561">
    <property type="entry name" value="Abhydrolase_1"/>
    <property type="match status" value="1"/>
</dbReference>
<gene>
    <name evidence="2" type="ORF">SAMN06273572_10388</name>
</gene>
<keyword evidence="3" id="KW-1185">Reference proteome</keyword>
<dbReference type="AlphaFoldDB" id="A0A2C9CR84"/>
<reference evidence="3" key="1">
    <citation type="submission" date="2017-09" db="EMBL/GenBank/DDBJ databases">
        <authorList>
            <person name="Varghese N."/>
            <person name="Submissions S."/>
        </authorList>
    </citation>
    <scope>NUCLEOTIDE SEQUENCE [LARGE SCALE GENOMIC DNA]</scope>
    <source>
        <strain evidence="3">C7</strain>
    </source>
</reference>
<organism evidence="2 3">
    <name type="scientific">Pontivivens marinum</name>
    <dbReference type="NCBI Taxonomy" id="1690039"/>
    <lineage>
        <taxon>Bacteria</taxon>
        <taxon>Pseudomonadati</taxon>
        <taxon>Pseudomonadota</taxon>
        <taxon>Alphaproteobacteria</taxon>
        <taxon>Rhodobacterales</taxon>
        <taxon>Paracoccaceae</taxon>
        <taxon>Pontivivens</taxon>
    </lineage>
</organism>
<evidence type="ECO:0000313" key="3">
    <source>
        <dbReference type="Proteomes" id="UP000220034"/>
    </source>
</evidence>
<feature type="domain" description="AB hydrolase-1" evidence="1">
    <location>
        <begin position="99"/>
        <end position="372"/>
    </location>
</feature>